<dbReference type="SUPFAM" id="SSF46689">
    <property type="entry name" value="Homeodomain-like"/>
    <property type="match status" value="1"/>
</dbReference>
<evidence type="ECO:0000313" key="2">
    <source>
        <dbReference type="EMBL" id="KAF2866223.1"/>
    </source>
</evidence>
<evidence type="ECO:0000256" key="1">
    <source>
        <dbReference type="SAM" id="MobiDB-lite"/>
    </source>
</evidence>
<dbReference type="AlphaFoldDB" id="A0A7C8M5E4"/>
<sequence length="119" mass="13762">NELPRTPRTPRTPRIPRHSHLISRDDRIRVQALAQAGHSRSFISTQLGVSKAQVRYSERVPPTLKKRSGRPPLLSPEQVEKLIQFVRQSRATRQISWAALANHFSKWNVTEYPICYALR</sequence>
<accession>A0A7C8M5E4</accession>
<evidence type="ECO:0000313" key="3">
    <source>
        <dbReference type="Proteomes" id="UP000481861"/>
    </source>
</evidence>
<proteinExistence type="predicted"/>
<dbReference type="EMBL" id="JAADJZ010000029">
    <property type="protein sequence ID" value="KAF2866223.1"/>
    <property type="molecule type" value="Genomic_DNA"/>
</dbReference>
<organism evidence="2 3">
    <name type="scientific">Massariosphaeria phaeospora</name>
    <dbReference type="NCBI Taxonomy" id="100035"/>
    <lineage>
        <taxon>Eukaryota</taxon>
        <taxon>Fungi</taxon>
        <taxon>Dikarya</taxon>
        <taxon>Ascomycota</taxon>
        <taxon>Pezizomycotina</taxon>
        <taxon>Dothideomycetes</taxon>
        <taxon>Pleosporomycetidae</taxon>
        <taxon>Pleosporales</taxon>
        <taxon>Pleosporales incertae sedis</taxon>
        <taxon>Massariosphaeria</taxon>
    </lineage>
</organism>
<name>A0A7C8M5E4_9PLEO</name>
<feature type="non-terminal residue" evidence="2">
    <location>
        <position position="1"/>
    </location>
</feature>
<reference evidence="2 3" key="1">
    <citation type="submission" date="2020-01" db="EMBL/GenBank/DDBJ databases">
        <authorList>
            <consortium name="DOE Joint Genome Institute"/>
            <person name="Haridas S."/>
            <person name="Albert R."/>
            <person name="Binder M."/>
            <person name="Bloem J."/>
            <person name="Labutti K."/>
            <person name="Salamov A."/>
            <person name="Andreopoulos B."/>
            <person name="Baker S.E."/>
            <person name="Barry K."/>
            <person name="Bills G."/>
            <person name="Bluhm B.H."/>
            <person name="Cannon C."/>
            <person name="Castanera R."/>
            <person name="Culley D.E."/>
            <person name="Daum C."/>
            <person name="Ezra D."/>
            <person name="Gonzalez J.B."/>
            <person name="Henrissat B."/>
            <person name="Kuo A."/>
            <person name="Liang C."/>
            <person name="Lipzen A."/>
            <person name="Lutzoni F."/>
            <person name="Magnuson J."/>
            <person name="Mondo S."/>
            <person name="Nolan M."/>
            <person name="Ohm R."/>
            <person name="Pangilinan J."/>
            <person name="Park H.-J.H."/>
            <person name="Ramirez L."/>
            <person name="Alfaro M."/>
            <person name="Sun H."/>
            <person name="Tritt A."/>
            <person name="Yoshinaga Y."/>
            <person name="Zwiers L.-H.L."/>
            <person name="Turgeon B.G."/>
            <person name="Goodwin S.B."/>
            <person name="Spatafora J.W."/>
            <person name="Crous P.W."/>
            <person name="Grigoriev I.V."/>
        </authorList>
    </citation>
    <scope>NUCLEOTIDE SEQUENCE [LARGE SCALE GENOMIC DNA]</scope>
    <source>
        <strain evidence="2 3">CBS 611.86</strain>
    </source>
</reference>
<comment type="caution">
    <text evidence="2">The sequence shown here is derived from an EMBL/GenBank/DDBJ whole genome shotgun (WGS) entry which is preliminary data.</text>
</comment>
<evidence type="ECO:0008006" key="4">
    <source>
        <dbReference type="Google" id="ProtNLM"/>
    </source>
</evidence>
<keyword evidence="3" id="KW-1185">Reference proteome</keyword>
<protein>
    <recommendedName>
        <fullName evidence="4">Transposase IS30-like HTH domain-containing protein</fullName>
    </recommendedName>
</protein>
<dbReference type="Proteomes" id="UP000481861">
    <property type="component" value="Unassembled WGS sequence"/>
</dbReference>
<dbReference type="InterPro" id="IPR009057">
    <property type="entry name" value="Homeodomain-like_sf"/>
</dbReference>
<feature type="non-terminal residue" evidence="2">
    <location>
        <position position="119"/>
    </location>
</feature>
<feature type="region of interest" description="Disordered" evidence="1">
    <location>
        <begin position="1"/>
        <end position="21"/>
    </location>
</feature>
<gene>
    <name evidence="2" type="ORF">BDV95DRAFT_467951</name>
</gene>
<dbReference type="OrthoDB" id="5405453at2759"/>